<feature type="chain" id="PRO_5042216901" description="EGF-like domain-containing protein" evidence="1">
    <location>
        <begin position="20"/>
        <end position="1188"/>
    </location>
</feature>
<evidence type="ECO:0000313" key="3">
    <source>
        <dbReference type="Proteomes" id="UP001054902"/>
    </source>
</evidence>
<comment type="caution">
    <text evidence="2">The sequence shown here is derived from an EMBL/GenBank/DDBJ whole genome shotgun (WGS) entry which is preliminary data.</text>
</comment>
<evidence type="ECO:0000313" key="2">
    <source>
        <dbReference type="EMBL" id="GFH56837.1"/>
    </source>
</evidence>
<keyword evidence="3" id="KW-1185">Reference proteome</keyword>
<reference evidence="2 3" key="1">
    <citation type="journal article" date="2021" name="Sci. Rep.">
        <title>The genome of the diatom Chaetoceros tenuissimus carries an ancient integrated fragment of an extant virus.</title>
        <authorList>
            <person name="Hongo Y."/>
            <person name="Kimura K."/>
            <person name="Takaki Y."/>
            <person name="Yoshida Y."/>
            <person name="Baba S."/>
            <person name="Kobayashi G."/>
            <person name="Nagasaki K."/>
            <person name="Hano T."/>
            <person name="Tomaru Y."/>
        </authorList>
    </citation>
    <scope>NUCLEOTIDE SEQUENCE [LARGE SCALE GENOMIC DNA]</scope>
    <source>
        <strain evidence="2 3">NIES-3715</strain>
    </source>
</reference>
<dbReference type="AlphaFoldDB" id="A0AAD3HAN2"/>
<dbReference type="EMBL" id="BLLK01000056">
    <property type="protein sequence ID" value="GFH56837.1"/>
    <property type="molecule type" value="Genomic_DNA"/>
</dbReference>
<gene>
    <name evidence="2" type="ORF">CTEN210_13313</name>
</gene>
<accession>A0AAD3HAN2</accession>
<name>A0AAD3HAN2_9STRA</name>
<organism evidence="2 3">
    <name type="scientific">Chaetoceros tenuissimus</name>
    <dbReference type="NCBI Taxonomy" id="426638"/>
    <lineage>
        <taxon>Eukaryota</taxon>
        <taxon>Sar</taxon>
        <taxon>Stramenopiles</taxon>
        <taxon>Ochrophyta</taxon>
        <taxon>Bacillariophyta</taxon>
        <taxon>Coscinodiscophyceae</taxon>
        <taxon>Chaetocerotophycidae</taxon>
        <taxon>Chaetocerotales</taxon>
        <taxon>Chaetocerotaceae</taxon>
        <taxon>Chaetoceros</taxon>
    </lineage>
</organism>
<evidence type="ECO:0008006" key="4">
    <source>
        <dbReference type="Google" id="ProtNLM"/>
    </source>
</evidence>
<evidence type="ECO:0000256" key="1">
    <source>
        <dbReference type="SAM" id="SignalP"/>
    </source>
</evidence>
<feature type="signal peptide" evidence="1">
    <location>
        <begin position="1"/>
        <end position="19"/>
    </location>
</feature>
<dbReference type="Proteomes" id="UP001054902">
    <property type="component" value="Unassembled WGS sequence"/>
</dbReference>
<keyword evidence="1" id="KW-0732">Signal</keyword>
<sequence length="1188" mass="129129">MKLNCFLFFVGLTLPAASAVSSMAKNNEDKPSLSQDTKSLLSTSLFSSEATVNDTRKLATVGDEVFSVNGVFPCDAPGPARRLIPEYDLSRNQFYTIDLEAGVTYEFEVIRDTTQCALFSAAYLYEGEYTVTDNVIPRCTLVAGNYNFVERSCGGLIRGDPYFKYTATTTGTFTLRIERLSESLSCATANIDEYSYEATITVDSVPQDCAAGQSEVVVTIDADVYYYETSWDIVDADGNEVASSGGVLTHNMIHTWPLCLPSGDYNFTIHDSEGNGFDCDGASSSKYFSVSVDGVEKFKVDGYDFGDSTSREFTVPTPPTLFTSINFIGEDPSCDQDGNCALCTGDCDEDSGCAGNLRCAQRRSDMGGLENVPGCVFANDRYSGEDFCFAVQTVAEGVINYVGECGTEDYLCSLCEGDCDVDSDCAGDLVCFERDGNEVVNGCSGEGGSTDLYAKDICMVPPTLDCAAGESEVVVTINADDYYNETSWYIVNVDTNAVVASKEEGDLKHAGVHTWPVCLASGDYTFEIYDDYGDGFCDEDGICEGFYSVAVEGVEKFKVNGYNFTDFTSEDFTVPDFTVGTPHVAVGDVIFSIDEVLPCEVYNQFFTFHLKAGARYKFEVTRETCFLEPVAYLYQGECTVTDLSGCTEIAFSRDNNRVFDRPSQCERIFKTPPHSSHDYLNIGDPTFEFTAPSTGKHTLRVRHELGRSCTFAGISNGYNYSAKVTVVSVPQECAADQSDVVVTIDSDYDNPNIYWDIVNNADTSAPVAVGGGLTYGGVHTWPLCLSGGDYTFTINDNDSAGCSSNPYYNYYCTGSFKVSVNNNEQFLVTSVMFGDPNFRNFTVPTPPTPFATINLEITYSGIPADITNDELESLIAELEAITKESIRTALLAEGVVIGVNDINITSTVVQGSSRKLRAIESTRSLQGTLDIDQDVNFNAPPTAVNPGTINDNAANLISNSSNDNLAGVSAQASIVYEEPPWPCNGITCSNAGKCEVLSHTEAICRCENTFVPSESGLECICPVGLNFHANVNRCLPPPTAAPSDLPSAFASLTPSSIPSDAKIDEEDTPSCIDDMSGTFQLFNIMEEVECDWLTRNKDKTTYRKNKYCVMDEVKSLCQSTCGACTGCDDKEGTFTLLNVKKRETCAWLTKNKLNAEKRKDAYCVLDEVRDMCKASCGACAIEDESGRV</sequence>
<proteinExistence type="predicted"/>
<protein>
    <recommendedName>
        <fullName evidence="4">EGF-like domain-containing protein</fullName>
    </recommendedName>
</protein>